<organism evidence="2 3">
    <name type="scientific">Paenibacillus ehimensis</name>
    <dbReference type="NCBI Taxonomy" id="79264"/>
    <lineage>
        <taxon>Bacteria</taxon>
        <taxon>Bacillati</taxon>
        <taxon>Bacillota</taxon>
        <taxon>Bacilli</taxon>
        <taxon>Bacillales</taxon>
        <taxon>Paenibacillaceae</taxon>
        <taxon>Paenibacillus</taxon>
    </lineage>
</organism>
<dbReference type="InterPro" id="IPR020390">
    <property type="entry name" value="Uncharacterised_YqhV"/>
</dbReference>
<evidence type="ECO:0000313" key="3">
    <source>
        <dbReference type="Proteomes" id="UP001168883"/>
    </source>
</evidence>
<feature type="transmembrane region" description="Helical" evidence="1">
    <location>
        <begin position="70"/>
        <end position="88"/>
    </location>
</feature>
<evidence type="ECO:0000313" key="2">
    <source>
        <dbReference type="EMBL" id="MDO3677035.1"/>
    </source>
</evidence>
<accession>A0ABT8V6G1</accession>
<feature type="transmembrane region" description="Helical" evidence="1">
    <location>
        <begin position="12"/>
        <end position="32"/>
    </location>
</feature>
<protein>
    <submittedName>
        <fullName evidence="2">YqhV family protein</fullName>
    </submittedName>
</protein>
<evidence type="ECO:0000256" key="1">
    <source>
        <dbReference type="SAM" id="Phobius"/>
    </source>
</evidence>
<keyword evidence="1" id="KW-0472">Membrane</keyword>
<keyword evidence="1" id="KW-0812">Transmembrane</keyword>
<dbReference type="Pfam" id="PF10942">
    <property type="entry name" value="DUF2619"/>
    <property type="match status" value="1"/>
</dbReference>
<dbReference type="Proteomes" id="UP001168883">
    <property type="component" value="Unassembled WGS sequence"/>
</dbReference>
<reference evidence="2" key="1">
    <citation type="submission" date="2023-07" db="EMBL/GenBank/DDBJ databases">
        <authorList>
            <person name="Aktuganov G."/>
            <person name="Boyko T."/>
            <person name="Delegan Y."/>
            <person name="Galimzianova N."/>
            <person name="Gilvanova E."/>
            <person name="Korobov V."/>
            <person name="Kuzmina L."/>
            <person name="Melentiev A."/>
            <person name="Milman P."/>
            <person name="Ryabova A."/>
            <person name="Stupak E."/>
            <person name="Yasakov T."/>
            <person name="Zharikova N."/>
            <person name="Zhurenko E."/>
        </authorList>
    </citation>
    <scope>NUCLEOTIDE SEQUENCE</scope>
    <source>
        <strain evidence="2">IB-739</strain>
    </source>
</reference>
<dbReference type="EMBL" id="JAUMKJ010000008">
    <property type="protein sequence ID" value="MDO3677035.1"/>
    <property type="molecule type" value="Genomic_DNA"/>
</dbReference>
<sequence length="90" mass="9617">MSVINKIVLSMALIRIFSGSIEIMAGLLMLRYNQIEKALLVNSALALVGPLVLLTTTTIGLVGMAEKLSAGKMLWVLVGVSCIFIGILKK</sequence>
<name>A0ABT8V6G1_9BACL</name>
<gene>
    <name evidence="2" type="ORF">Q3C12_08475</name>
</gene>
<keyword evidence="1" id="KW-1133">Transmembrane helix</keyword>
<dbReference type="RefSeq" id="WP_025846948.1">
    <property type="nucleotide sequence ID" value="NZ_JARLKN010000037.1"/>
</dbReference>
<comment type="caution">
    <text evidence="2">The sequence shown here is derived from an EMBL/GenBank/DDBJ whole genome shotgun (WGS) entry which is preliminary data.</text>
</comment>
<feature type="transmembrane region" description="Helical" evidence="1">
    <location>
        <begin position="44"/>
        <end position="64"/>
    </location>
</feature>
<keyword evidence="3" id="KW-1185">Reference proteome</keyword>
<proteinExistence type="predicted"/>